<evidence type="ECO:0000259" key="7">
    <source>
        <dbReference type="PROSITE" id="PS50089"/>
    </source>
</evidence>
<dbReference type="InterPro" id="IPR013083">
    <property type="entry name" value="Znf_RING/FYVE/PHD"/>
</dbReference>
<dbReference type="SUPFAM" id="SSF57850">
    <property type="entry name" value="RING/U-box"/>
    <property type="match status" value="1"/>
</dbReference>
<sequence>MSASSFTRSASALLGGGVSAGPPSWSRPRENSGAAEETLLSRVSSRRQVDSQSVQRRLRDEAVEQLMQRFTPKIICLCFVGLFGIAVASFALVIVFWRAFFAALAYGSLPCDQPMLRYYMVFSILIGRISEQLSAKASRYMQVRGMSTRSVWVSTTLTSLIPGWITMMWGYTLIQGSSTCRTTNPHLFFDTRTYVYFQIAASLAYLLLGIPLILFAHRFLLAIRSLNSGEGVRGCAAMIKDLPKIPSDSPELQDPEDGSIMECSICLVSFSSLTVVRTPCKHYFCEPCLTKWCKAHVTCPLCKSLVADPGPLSADSSEEV</sequence>
<dbReference type="GO" id="GO:0008270">
    <property type="term" value="F:zinc ion binding"/>
    <property type="evidence" value="ECO:0007669"/>
    <property type="project" value="UniProtKB-KW"/>
</dbReference>
<reference evidence="8" key="1">
    <citation type="submission" date="2021-02" db="EMBL/GenBank/DDBJ databases">
        <authorList>
            <person name="Dougan E. K."/>
            <person name="Rhodes N."/>
            <person name="Thang M."/>
            <person name="Chan C."/>
        </authorList>
    </citation>
    <scope>NUCLEOTIDE SEQUENCE</scope>
</reference>
<dbReference type="Pfam" id="PF13639">
    <property type="entry name" value="zf-RING_2"/>
    <property type="match status" value="1"/>
</dbReference>
<feature type="transmembrane region" description="Helical" evidence="6">
    <location>
        <begin position="194"/>
        <end position="216"/>
    </location>
</feature>
<dbReference type="EMBL" id="CAJNJA010007631">
    <property type="protein sequence ID" value="CAE7227031.1"/>
    <property type="molecule type" value="Genomic_DNA"/>
</dbReference>
<comment type="caution">
    <text evidence="8">The sequence shown here is derived from an EMBL/GenBank/DDBJ whole genome shotgun (WGS) entry which is preliminary data.</text>
</comment>
<evidence type="ECO:0000256" key="6">
    <source>
        <dbReference type="SAM" id="Phobius"/>
    </source>
</evidence>
<evidence type="ECO:0000256" key="4">
    <source>
        <dbReference type="PROSITE-ProRule" id="PRU00175"/>
    </source>
</evidence>
<protein>
    <submittedName>
        <fullName evidence="8">Gol protein</fullName>
    </submittedName>
</protein>
<organism evidence="8 9">
    <name type="scientific">Symbiodinium necroappetens</name>
    <dbReference type="NCBI Taxonomy" id="1628268"/>
    <lineage>
        <taxon>Eukaryota</taxon>
        <taxon>Sar</taxon>
        <taxon>Alveolata</taxon>
        <taxon>Dinophyceae</taxon>
        <taxon>Suessiales</taxon>
        <taxon>Symbiodiniaceae</taxon>
        <taxon>Symbiodinium</taxon>
    </lineage>
</organism>
<dbReference type="PROSITE" id="PS50089">
    <property type="entry name" value="ZF_RING_2"/>
    <property type="match status" value="1"/>
</dbReference>
<feature type="transmembrane region" description="Helical" evidence="6">
    <location>
        <begin position="151"/>
        <end position="174"/>
    </location>
</feature>
<dbReference type="Gene3D" id="3.30.40.10">
    <property type="entry name" value="Zinc/RING finger domain, C3HC4 (zinc finger)"/>
    <property type="match status" value="1"/>
</dbReference>
<dbReference type="InterPro" id="IPR053238">
    <property type="entry name" value="RING-H2_zinc_finger"/>
</dbReference>
<evidence type="ECO:0000313" key="9">
    <source>
        <dbReference type="Proteomes" id="UP000601435"/>
    </source>
</evidence>
<dbReference type="Proteomes" id="UP000601435">
    <property type="component" value="Unassembled WGS sequence"/>
</dbReference>
<dbReference type="InterPro" id="IPR001841">
    <property type="entry name" value="Znf_RING"/>
</dbReference>
<keyword evidence="6" id="KW-0472">Membrane</keyword>
<keyword evidence="6" id="KW-1133">Transmembrane helix</keyword>
<accession>A0A812KGX9</accession>
<evidence type="ECO:0000256" key="5">
    <source>
        <dbReference type="SAM" id="MobiDB-lite"/>
    </source>
</evidence>
<dbReference type="PANTHER" id="PTHR14155">
    <property type="entry name" value="RING FINGER DOMAIN-CONTAINING"/>
    <property type="match status" value="1"/>
</dbReference>
<evidence type="ECO:0000256" key="2">
    <source>
        <dbReference type="ARBA" id="ARBA00022771"/>
    </source>
</evidence>
<name>A0A812KGX9_9DINO</name>
<keyword evidence="9" id="KW-1185">Reference proteome</keyword>
<dbReference type="OrthoDB" id="8062037at2759"/>
<feature type="transmembrane region" description="Helical" evidence="6">
    <location>
        <begin position="74"/>
        <end position="100"/>
    </location>
</feature>
<proteinExistence type="predicted"/>
<keyword evidence="2 4" id="KW-0863">Zinc-finger</keyword>
<evidence type="ECO:0000256" key="3">
    <source>
        <dbReference type="ARBA" id="ARBA00022833"/>
    </source>
</evidence>
<dbReference type="PANTHER" id="PTHR14155:SF627">
    <property type="entry name" value="OS06G0192800 PROTEIN"/>
    <property type="match status" value="1"/>
</dbReference>
<evidence type="ECO:0000256" key="1">
    <source>
        <dbReference type="ARBA" id="ARBA00022723"/>
    </source>
</evidence>
<dbReference type="SMART" id="SM00184">
    <property type="entry name" value="RING"/>
    <property type="match status" value="1"/>
</dbReference>
<feature type="region of interest" description="Disordered" evidence="5">
    <location>
        <begin position="13"/>
        <end position="38"/>
    </location>
</feature>
<dbReference type="InterPro" id="IPR017907">
    <property type="entry name" value="Znf_RING_CS"/>
</dbReference>
<dbReference type="AlphaFoldDB" id="A0A812KGX9"/>
<keyword evidence="3" id="KW-0862">Zinc</keyword>
<evidence type="ECO:0000313" key="8">
    <source>
        <dbReference type="EMBL" id="CAE7227031.1"/>
    </source>
</evidence>
<gene>
    <name evidence="8" type="primary">gol</name>
    <name evidence="8" type="ORF">SNEC2469_LOCUS3270</name>
</gene>
<keyword evidence="6" id="KW-0812">Transmembrane</keyword>
<dbReference type="PROSITE" id="PS00518">
    <property type="entry name" value="ZF_RING_1"/>
    <property type="match status" value="1"/>
</dbReference>
<keyword evidence="1" id="KW-0479">Metal-binding</keyword>
<feature type="domain" description="RING-type" evidence="7">
    <location>
        <begin position="263"/>
        <end position="303"/>
    </location>
</feature>